<proteinExistence type="predicted"/>
<protein>
    <submittedName>
        <fullName evidence="2">Uncharacterized protein</fullName>
    </submittedName>
</protein>
<name>A0A1B6D1U9_9HEMI</name>
<feature type="non-terminal residue" evidence="2">
    <location>
        <position position="150"/>
    </location>
</feature>
<organism evidence="2">
    <name type="scientific">Clastoptera arizonana</name>
    <name type="common">Arizona spittle bug</name>
    <dbReference type="NCBI Taxonomy" id="38151"/>
    <lineage>
        <taxon>Eukaryota</taxon>
        <taxon>Metazoa</taxon>
        <taxon>Ecdysozoa</taxon>
        <taxon>Arthropoda</taxon>
        <taxon>Hexapoda</taxon>
        <taxon>Insecta</taxon>
        <taxon>Pterygota</taxon>
        <taxon>Neoptera</taxon>
        <taxon>Paraneoptera</taxon>
        <taxon>Hemiptera</taxon>
        <taxon>Auchenorrhyncha</taxon>
        <taxon>Cercopoidea</taxon>
        <taxon>Clastopteridae</taxon>
        <taxon>Clastoptera</taxon>
    </lineage>
</organism>
<dbReference type="AlphaFoldDB" id="A0A1B6D1U9"/>
<evidence type="ECO:0000256" key="1">
    <source>
        <dbReference type="SAM" id="MobiDB-lite"/>
    </source>
</evidence>
<feature type="compositionally biased region" description="Basic and acidic residues" evidence="1">
    <location>
        <begin position="117"/>
        <end position="139"/>
    </location>
</feature>
<feature type="compositionally biased region" description="Basic residues" evidence="1">
    <location>
        <begin position="83"/>
        <end position="92"/>
    </location>
</feature>
<accession>A0A1B6D1U9</accession>
<gene>
    <name evidence="2" type="ORF">g.17057</name>
</gene>
<dbReference type="EMBL" id="GEDC01017630">
    <property type="protein sequence ID" value="JAS19668.1"/>
    <property type="molecule type" value="Transcribed_RNA"/>
</dbReference>
<feature type="compositionally biased region" description="Basic residues" evidence="1">
    <location>
        <begin position="140"/>
        <end position="150"/>
    </location>
</feature>
<evidence type="ECO:0000313" key="2">
    <source>
        <dbReference type="EMBL" id="JAS19668.1"/>
    </source>
</evidence>
<feature type="compositionally biased region" description="Basic residues" evidence="1">
    <location>
        <begin position="101"/>
        <end position="115"/>
    </location>
</feature>
<reference evidence="2" key="1">
    <citation type="submission" date="2015-12" db="EMBL/GenBank/DDBJ databases">
        <title>De novo transcriptome assembly of four potential Pierce s Disease insect vectors from Arizona vineyards.</title>
        <authorList>
            <person name="Tassone E.E."/>
        </authorList>
    </citation>
    <scope>NUCLEOTIDE SEQUENCE</scope>
</reference>
<feature type="region of interest" description="Disordered" evidence="1">
    <location>
        <begin position="74"/>
        <end position="150"/>
    </location>
</feature>
<sequence length="150" mass="17783">MPKKKNKIIHRLEKKLQDLPDEMFLNSEGKIKDFNQQSLDFMMQDTVDADIFDIGNKERNYLDETCDPEEDNLDLERLVRRDTKTKRGRGRGGRISYSGRGNRRVGRGSRGKFGSRTRFEEYGRERKKSESKEREDLIRRRSPNRQKKDG</sequence>